<feature type="compositionally biased region" description="Low complexity" evidence="1">
    <location>
        <begin position="67"/>
        <end position="105"/>
    </location>
</feature>
<organism evidence="3 4">
    <name type="scientific">Arachis hypogaea</name>
    <name type="common">Peanut</name>
    <dbReference type="NCBI Taxonomy" id="3818"/>
    <lineage>
        <taxon>Eukaryota</taxon>
        <taxon>Viridiplantae</taxon>
        <taxon>Streptophyta</taxon>
        <taxon>Embryophyta</taxon>
        <taxon>Tracheophyta</taxon>
        <taxon>Spermatophyta</taxon>
        <taxon>Magnoliopsida</taxon>
        <taxon>eudicotyledons</taxon>
        <taxon>Gunneridae</taxon>
        <taxon>Pentapetalae</taxon>
        <taxon>rosids</taxon>
        <taxon>fabids</taxon>
        <taxon>Fabales</taxon>
        <taxon>Fabaceae</taxon>
        <taxon>Papilionoideae</taxon>
        <taxon>50 kb inversion clade</taxon>
        <taxon>dalbergioids sensu lato</taxon>
        <taxon>Dalbergieae</taxon>
        <taxon>Pterocarpus clade</taxon>
        <taxon>Arachis</taxon>
    </lineage>
</organism>
<protein>
    <recommendedName>
        <fullName evidence="2">Calmodulin-binding domain-containing protein</fullName>
    </recommendedName>
</protein>
<feature type="region of interest" description="Disordered" evidence="1">
    <location>
        <begin position="303"/>
        <end position="454"/>
    </location>
</feature>
<feature type="region of interest" description="Disordered" evidence="1">
    <location>
        <begin position="138"/>
        <end position="259"/>
    </location>
</feature>
<evidence type="ECO:0000256" key="1">
    <source>
        <dbReference type="SAM" id="MobiDB-lite"/>
    </source>
</evidence>
<feature type="compositionally biased region" description="Low complexity" evidence="1">
    <location>
        <begin position="245"/>
        <end position="254"/>
    </location>
</feature>
<feature type="compositionally biased region" description="Basic and acidic residues" evidence="1">
    <location>
        <begin position="390"/>
        <end position="399"/>
    </location>
</feature>
<sequence length="490" mass="53660">MSTRHPILSRFICFVALPKNHSSKILPKNLLAEEESEYMATKAKPVTAAGKEKKTSSLISSFRRTTKSSTATATATTNKTTTTTTTTTANKTTTTTTTTTATPATLERNKSLGSSNSSSNSSSLVYPKATFRSSLDYASTFKDGSSPLGPNKSDRRRSFEPRLTPTSSPSSSPAKPVSSTTTRLQKALVSPGRPRDTTTSKGTSIPSPRPASDRTSSRIPRDVKQKPVLTNSNGGSSVKPKPGKVVSAEASSEVSDVEAEEVKELVEVVKEENHDDVEVDELLLLPDHPDVLENEEEQILEGGVHDLNDFGDDERVISTVSEELKEESSPPKEEENTNKNDNDQEDPHVFAAEEEDSSSSTKEAVVVVVEEPEKELGVIEEDQESETNEEERKLEEKNMKLLIQGGASESEEEAVEVTKEEEPKPQKEQQQQQQQKKREIIVSGHGRKESQLSNEVIEETATKLMEEMNKVRALAGAFQTVIDNQTARKK</sequence>
<dbReference type="Proteomes" id="UP000289738">
    <property type="component" value="Chromosome B06"/>
</dbReference>
<proteinExistence type="predicted"/>
<dbReference type="InterPro" id="IPR012417">
    <property type="entry name" value="CaM-bd_dom_pln"/>
</dbReference>
<feature type="compositionally biased region" description="Basic and acidic residues" evidence="1">
    <location>
        <begin position="211"/>
        <end position="225"/>
    </location>
</feature>
<dbReference type="PANTHER" id="PTHR33349">
    <property type="entry name" value="EMB|CAB62594.1"/>
    <property type="match status" value="1"/>
</dbReference>
<dbReference type="PANTHER" id="PTHR33349:SF27">
    <property type="entry name" value="CALMODULIN-BINDING DOMAIN, PLANT-RELATED"/>
    <property type="match status" value="1"/>
</dbReference>
<dbReference type="Pfam" id="PF07839">
    <property type="entry name" value="CaM_binding"/>
    <property type="match status" value="1"/>
</dbReference>
<feature type="region of interest" description="Disordered" evidence="1">
    <location>
        <begin position="45"/>
        <end position="125"/>
    </location>
</feature>
<comment type="caution">
    <text evidence="3">The sequence shown here is derived from an EMBL/GenBank/DDBJ whole genome shotgun (WGS) entry which is preliminary data.</text>
</comment>
<dbReference type="GO" id="GO:0005516">
    <property type="term" value="F:calmodulin binding"/>
    <property type="evidence" value="ECO:0007669"/>
    <property type="project" value="InterPro"/>
</dbReference>
<dbReference type="STRING" id="3818.A0A444YUM0"/>
<feature type="compositionally biased region" description="Basic and acidic residues" evidence="1">
    <location>
        <begin position="303"/>
        <end position="348"/>
    </location>
</feature>
<name>A0A444YUM0_ARAHY</name>
<feature type="compositionally biased region" description="Basic and acidic residues" evidence="1">
    <location>
        <begin position="436"/>
        <end position="450"/>
    </location>
</feature>
<evidence type="ECO:0000313" key="4">
    <source>
        <dbReference type="Proteomes" id="UP000289738"/>
    </source>
</evidence>
<feature type="domain" description="Calmodulin-binding" evidence="2">
    <location>
        <begin position="377"/>
        <end position="482"/>
    </location>
</feature>
<dbReference type="EMBL" id="SDMP01000016">
    <property type="protein sequence ID" value="RYR05606.1"/>
    <property type="molecule type" value="Genomic_DNA"/>
</dbReference>
<dbReference type="AlphaFoldDB" id="A0A444YUM0"/>
<feature type="compositionally biased region" description="Low complexity" evidence="1">
    <location>
        <begin position="114"/>
        <end position="123"/>
    </location>
</feature>
<keyword evidence="4" id="KW-1185">Reference proteome</keyword>
<reference evidence="3 4" key="1">
    <citation type="submission" date="2019-01" db="EMBL/GenBank/DDBJ databases">
        <title>Sequencing of cultivated peanut Arachis hypogaea provides insights into genome evolution and oil improvement.</title>
        <authorList>
            <person name="Chen X."/>
        </authorList>
    </citation>
    <scope>NUCLEOTIDE SEQUENCE [LARGE SCALE GENOMIC DNA]</scope>
    <source>
        <strain evidence="4">cv. Fuhuasheng</strain>
        <tissue evidence="3">Leaves</tissue>
    </source>
</reference>
<evidence type="ECO:0000259" key="2">
    <source>
        <dbReference type="Pfam" id="PF07839"/>
    </source>
</evidence>
<gene>
    <name evidence="3" type="ORF">Ahy_B06g085449</name>
</gene>
<feature type="compositionally biased region" description="Acidic residues" evidence="1">
    <location>
        <begin position="370"/>
        <end position="389"/>
    </location>
</feature>
<feature type="compositionally biased region" description="Low complexity" evidence="1">
    <location>
        <begin position="164"/>
        <end position="182"/>
    </location>
</feature>
<feature type="compositionally biased region" description="Basic and acidic residues" evidence="1">
    <location>
        <begin position="416"/>
        <end position="427"/>
    </location>
</feature>
<evidence type="ECO:0000313" key="3">
    <source>
        <dbReference type="EMBL" id="RYR05606.1"/>
    </source>
</evidence>
<accession>A0A444YUM0</accession>